<comment type="caution">
    <text evidence="1">The sequence shown here is derived from an EMBL/GenBank/DDBJ whole genome shotgun (WGS) entry which is preliminary data.</text>
</comment>
<accession>A0A0F9KI43</accession>
<organism evidence="1">
    <name type="scientific">marine sediment metagenome</name>
    <dbReference type="NCBI Taxonomy" id="412755"/>
    <lineage>
        <taxon>unclassified sequences</taxon>
        <taxon>metagenomes</taxon>
        <taxon>ecological metagenomes</taxon>
    </lineage>
</organism>
<dbReference type="Pfam" id="PF09868">
    <property type="entry name" value="DUF2095"/>
    <property type="match status" value="1"/>
</dbReference>
<gene>
    <name evidence="1" type="ORF">LCGC14_1327720</name>
</gene>
<dbReference type="EMBL" id="LAZR01007988">
    <property type="protein sequence ID" value="KKM81643.1"/>
    <property type="molecule type" value="Genomic_DNA"/>
</dbReference>
<sequence>MKNQTTRLKKFMEKDNKNGELPKKIKVEDEEGLTVSYDKEELDDRFPHLIKELSEKTKSLRINAIDNENQQNNKEELQDSSKLYPTELYNPTAIDFIRRCTKKEEATIILDYLLKRDEITQEDYSKTKNIISQEGGLKRFIDESGGLKRPGYYMRKYYKRDIKNQKINTKKD</sequence>
<dbReference type="AlphaFoldDB" id="A0A0F9KI43"/>
<evidence type="ECO:0008006" key="2">
    <source>
        <dbReference type="Google" id="ProtNLM"/>
    </source>
</evidence>
<reference evidence="1" key="1">
    <citation type="journal article" date="2015" name="Nature">
        <title>Complex archaea that bridge the gap between prokaryotes and eukaryotes.</title>
        <authorList>
            <person name="Spang A."/>
            <person name="Saw J.H."/>
            <person name="Jorgensen S.L."/>
            <person name="Zaremba-Niedzwiedzka K."/>
            <person name="Martijn J."/>
            <person name="Lind A.E."/>
            <person name="van Eijk R."/>
            <person name="Schleper C."/>
            <person name="Guy L."/>
            <person name="Ettema T.J."/>
        </authorList>
    </citation>
    <scope>NUCLEOTIDE SEQUENCE</scope>
</reference>
<name>A0A0F9KI43_9ZZZZ</name>
<protein>
    <recommendedName>
        <fullName evidence="2">DUF2095 domain-containing protein</fullName>
    </recommendedName>
</protein>
<evidence type="ECO:0000313" key="1">
    <source>
        <dbReference type="EMBL" id="KKM81643.1"/>
    </source>
</evidence>
<proteinExistence type="predicted"/>
<dbReference type="InterPro" id="IPR018662">
    <property type="entry name" value="DUF2095"/>
</dbReference>